<name>A0A9D5UBD1_9CELL</name>
<dbReference type="EMBL" id="JACSPN010000017">
    <property type="protein sequence ID" value="MBE7701234.1"/>
    <property type="molecule type" value="Genomic_DNA"/>
</dbReference>
<organism evidence="1 2">
    <name type="scientific">Oerskovia douganii</name>
    <dbReference type="NCBI Taxonomy" id="2762210"/>
    <lineage>
        <taxon>Bacteria</taxon>
        <taxon>Bacillati</taxon>
        <taxon>Actinomycetota</taxon>
        <taxon>Actinomycetes</taxon>
        <taxon>Micrococcales</taxon>
        <taxon>Cellulomonadaceae</taxon>
        <taxon>Oerskovia</taxon>
    </lineage>
</organism>
<dbReference type="Proteomes" id="UP000822993">
    <property type="component" value="Unassembled WGS sequence"/>
</dbReference>
<evidence type="ECO:0000313" key="2">
    <source>
        <dbReference type="Proteomes" id="UP000822993"/>
    </source>
</evidence>
<dbReference type="RefSeq" id="WP_193720494.1">
    <property type="nucleotide sequence ID" value="NZ_JACSPN010000017.1"/>
</dbReference>
<sequence>MTAPTASKPTTPADPNDLRTALTKLADEWMRRAPLIPEAQVRTLLAAHPAEVVSDTRREDVARVAKYQAMRDHEPRHMGCACGAKFGDSIDARWHLANQVTAAILAALPAPPVVADIMRDINDRVGRATFEGDNFPVYAVPLYVVEDALDARLRGATHD</sequence>
<reference evidence="1 2" key="1">
    <citation type="submission" date="2020-08" db="EMBL/GenBank/DDBJ databases">
        <title>A Genomic Blueprint of the Chicken Gut Microbiome.</title>
        <authorList>
            <person name="Gilroy R."/>
            <person name="Ravi A."/>
            <person name="Getino M."/>
            <person name="Pursley I."/>
            <person name="Horton D.L."/>
            <person name="Alikhan N.-F."/>
            <person name="Baker D."/>
            <person name="Gharbi K."/>
            <person name="Hall N."/>
            <person name="Watson M."/>
            <person name="Adriaenssens E.M."/>
            <person name="Foster-Nyarko E."/>
            <person name="Jarju S."/>
            <person name="Secka A."/>
            <person name="Antonio M."/>
            <person name="Oren A."/>
            <person name="Chaudhuri R."/>
            <person name="La Ragione R.M."/>
            <person name="Hildebrand F."/>
            <person name="Pallen M.J."/>
        </authorList>
    </citation>
    <scope>NUCLEOTIDE SEQUENCE [LARGE SCALE GENOMIC DNA]</scope>
    <source>
        <strain evidence="1 2">Sa1BUA8</strain>
    </source>
</reference>
<evidence type="ECO:0000313" key="1">
    <source>
        <dbReference type="EMBL" id="MBE7701234.1"/>
    </source>
</evidence>
<proteinExistence type="predicted"/>
<comment type="caution">
    <text evidence="1">The sequence shown here is derived from an EMBL/GenBank/DDBJ whole genome shotgun (WGS) entry which is preliminary data.</text>
</comment>
<dbReference type="AlphaFoldDB" id="A0A9D5UBD1"/>
<keyword evidence="2" id="KW-1185">Reference proteome</keyword>
<gene>
    <name evidence="1" type="ORF">H9623_13105</name>
</gene>
<accession>A0A9D5UBD1</accession>
<protein>
    <submittedName>
        <fullName evidence="1">Uncharacterized protein</fullName>
    </submittedName>
</protein>